<accession>A0A7K0C3C8</accession>
<dbReference type="EMBL" id="WEGH01000003">
    <property type="protein sequence ID" value="MQY07324.1"/>
    <property type="molecule type" value="Genomic_DNA"/>
</dbReference>
<dbReference type="AlphaFoldDB" id="A0A7K0C3C8"/>
<keyword evidence="2" id="KW-1185">Reference proteome</keyword>
<reference evidence="1 2" key="1">
    <citation type="submission" date="2019-10" db="EMBL/GenBank/DDBJ databases">
        <title>Actinomadura rubteroloni sp. nov. and Actinomadura macrotermitis sp. nov., isolated from the gut of fungus growing-termite Macrotermes natalensis.</title>
        <authorList>
            <person name="Benndorf R."/>
            <person name="Martin K."/>
            <person name="Kuefner M."/>
            <person name="De Beer W."/>
            <person name="Kaster A.-K."/>
            <person name="Vollmers J."/>
            <person name="Poulsen M."/>
            <person name="Beemelmanns C."/>
        </authorList>
    </citation>
    <scope>NUCLEOTIDE SEQUENCE [LARGE SCALE GENOMIC DNA]</scope>
    <source>
        <strain evidence="1 2">RB68</strain>
    </source>
</reference>
<name>A0A7K0C3C8_9ACTN</name>
<protein>
    <submittedName>
        <fullName evidence="1">Uncharacterized protein</fullName>
    </submittedName>
</protein>
<dbReference type="Proteomes" id="UP000487268">
    <property type="component" value="Unassembled WGS sequence"/>
</dbReference>
<comment type="caution">
    <text evidence="1">The sequence shown here is derived from an EMBL/GenBank/DDBJ whole genome shotgun (WGS) entry which is preliminary data.</text>
</comment>
<gene>
    <name evidence="1" type="ORF">ACRB68_54240</name>
</gene>
<evidence type="ECO:0000313" key="1">
    <source>
        <dbReference type="EMBL" id="MQY07324.1"/>
    </source>
</evidence>
<proteinExistence type="predicted"/>
<evidence type="ECO:0000313" key="2">
    <source>
        <dbReference type="Proteomes" id="UP000487268"/>
    </source>
</evidence>
<sequence length="127" mass="14394">MAFQFDQGDSAYGEASLFLFKNGRNHNAPRTLKVWKWVTSAQAKSIKKTKKFPMPKGAAYGQYFITDRAYADKVAKQFRGYRLAQGTLSGSDLLFYFNENKKSDTGIVGAFFRKKLSQPKGTFKIVK</sequence>
<organism evidence="1 2">
    <name type="scientific">Actinomadura macrotermitis</name>
    <dbReference type="NCBI Taxonomy" id="2585200"/>
    <lineage>
        <taxon>Bacteria</taxon>
        <taxon>Bacillati</taxon>
        <taxon>Actinomycetota</taxon>
        <taxon>Actinomycetes</taxon>
        <taxon>Streptosporangiales</taxon>
        <taxon>Thermomonosporaceae</taxon>
        <taxon>Actinomadura</taxon>
    </lineage>
</organism>